<evidence type="ECO:0000256" key="2">
    <source>
        <dbReference type="SAM" id="MobiDB-lite"/>
    </source>
</evidence>
<dbReference type="InterPro" id="IPR001119">
    <property type="entry name" value="SLH_dom"/>
</dbReference>
<protein>
    <recommendedName>
        <fullName evidence="3">SLH domain-containing protein</fullName>
    </recommendedName>
</protein>
<feature type="compositionally biased region" description="Polar residues" evidence="2">
    <location>
        <begin position="1"/>
        <end position="21"/>
    </location>
</feature>
<comment type="caution">
    <text evidence="4">The sequence shown here is derived from an EMBL/GenBank/DDBJ whole genome shotgun (WGS) entry which is preliminary data.</text>
</comment>
<accession>A0A953I2H7</accession>
<dbReference type="EMBL" id="PIUK01000074">
    <property type="protein sequence ID" value="MBY6276345.1"/>
    <property type="molecule type" value="Genomic_DNA"/>
</dbReference>
<dbReference type="PROSITE" id="PS51272">
    <property type="entry name" value="SLH"/>
    <property type="match status" value="1"/>
</dbReference>
<sequence>MLHLNTPKSSCQNKRPLSQTPHAAGKALRASWLVPTGVGRGAGWAAAPVQAAARYGLLSGCQDGTFRPADGTNLAEAVTALEPFFDLVSRQATQPGAMSRRRAARIVATRGRTARAVGPCGVTPAPSAGPGGARCSTPEGTPRGSAAGPGPCPGRSRACGCRGSPCRRTSAADALRRSARGLQSARA</sequence>
<evidence type="ECO:0000259" key="3">
    <source>
        <dbReference type="PROSITE" id="PS51272"/>
    </source>
</evidence>
<evidence type="ECO:0000256" key="1">
    <source>
        <dbReference type="ARBA" id="ARBA00022737"/>
    </source>
</evidence>
<name>A0A953I2H7_SYMTR</name>
<dbReference type="Proteomes" id="UP000732377">
    <property type="component" value="Unassembled WGS sequence"/>
</dbReference>
<organism evidence="4 5">
    <name type="scientific">Symbiobacterium thermophilum</name>
    <dbReference type="NCBI Taxonomy" id="2734"/>
    <lineage>
        <taxon>Bacteria</taxon>
        <taxon>Bacillati</taxon>
        <taxon>Bacillota</taxon>
        <taxon>Clostridia</taxon>
        <taxon>Eubacteriales</taxon>
        <taxon>Symbiobacteriaceae</taxon>
        <taxon>Symbiobacterium</taxon>
    </lineage>
</organism>
<evidence type="ECO:0000313" key="4">
    <source>
        <dbReference type="EMBL" id="MBY6276345.1"/>
    </source>
</evidence>
<dbReference type="AlphaFoldDB" id="A0A953I2H7"/>
<keyword evidence="1" id="KW-0677">Repeat</keyword>
<gene>
    <name evidence="4" type="ORF">CWE10_08995</name>
</gene>
<dbReference type="Pfam" id="PF00395">
    <property type="entry name" value="SLH"/>
    <property type="match status" value="1"/>
</dbReference>
<feature type="region of interest" description="Disordered" evidence="2">
    <location>
        <begin position="117"/>
        <end position="187"/>
    </location>
</feature>
<feature type="domain" description="SLH" evidence="3">
    <location>
        <begin position="32"/>
        <end position="95"/>
    </location>
</feature>
<reference evidence="4" key="1">
    <citation type="submission" date="2017-11" db="EMBL/GenBank/DDBJ databases">
        <title>Three new genomes from thermophilic consortium.</title>
        <authorList>
            <person name="Quaggio R."/>
            <person name="Amgarten D."/>
            <person name="Setubal J.C."/>
        </authorList>
    </citation>
    <scope>NUCLEOTIDE SEQUENCE</scope>
    <source>
        <strain evidence="4">ZCTH01-B2</strain>
    </source>
</reference>
<feature type="region of interest" description="Disordered" evidence="2">
    <location>
        <begin position="1"/>
        <end position="23"/>
    </location>
</feature>
<evidence type="ECO:0000313" key="5">
    <source>
        <dbReference type="Proteomes" id="UP000732377"/>
    </source>
</evidence>
<proteinExistence type="predicted"/>